<protein>
    <submittedName>
        <fullName evidence="1">Uncharacterized protein</fullName>
    </submittedName>
</protein>
<name>A0A385EFM0_9CAUD</name>
<gene>
    <name evidence="1" type="ORF">CcrBL9_gp445</name>
</gene>
<dbReference type="EMBL" id="MH588546">
    <property type="protein sequence ID" value="AXQ69469.1"/>
    <property type="molecule type" value="Genomic_DNA"/>
</dbReference>
<reference evidence="2" key="1">
    <citation type="submission" date="2018-07" db="EMBL/GenBank/DDBJ databases">
        <title>Giant CbK-like Caulobacter bacteriophages have genetically divergent genomes.</title>
        <authorList>
            <person name="Wilson K.M."/>
            <person name="Ely B."/>
        </authorList>
    </citation>
    <scope>NUCLEOTIDE SEQUENCE [LARGE SCALE GENOMIC DNA]</scope>
</reference>
<accession>A0A385EFM0</accession>
<dbReference type="Proteomes" id="UP000259421">
    <property type="component" value="Segment"/>
</dbReference>
<sequence length="136" mass="15333">MDRKDLDAILHLAGIKPLGVWETVNGYSKTREDPWYLVHTDFGMIHIGWRKRVISIDWEQTKVRTIVTEDDVTKDETQVHAYSMANAAVYLRTWRMFAEHTTAVARRDAIDGAVDAANERLDKAGFQAGGAPVTSC</sequence>
<evidence type="ECO:0000313" key="2">
    <source>
        <dbReference type="Proteomes" id="UP000259421"/>
    </source>
</evidence>
<organism evidence="1 2">
    <name type="scientific">Caulobacter phage CcrBL9</name>
    <dbReference type="NCBI Taxonomy" id="2283270"/>
    <lineage>
        <taxon>Viruses</taxon>
        <taxon>Duplodnaviria</taxon>
        <taxon>Heunggongvirae</taxon>
        <taxon>Uroviricota</taxon>
        <taxon>Caudoviricetes</taxon>
        <taxon>Jeanschmidtviridae</taxon>
        <taxon>Bertelyvirus</taxon>
        <taxon>Bertelyvirus BL9</taxon>
    </lineage>
</organism>
<evidence type="ECO:0000313" key="1">
    <source>
        <dbReference type="EMBL" id="AXQ69469.1"/>
    </source>
</evidence>
<keyword evidence="2" id="KW-1185">Reference proteome</keyword>
<reference evidence="1 2" key="2">
    <citation type="submission" date="2018-09" db="EMBL/GenBank/DDBJ databases">
        <title>Giant CbK-like Caulobacter bacteriophages have genetically divergent genomes.</title>
        <authorList>
            <person name="Wilson K."/>
            <person name="Ely B."/>
        </authorList>
    </citation>
    <scope>NUCLEOTIDE SEQUENCE [LARGE SCALE GENOMIC DNA]</scope>
</reference>
<proteinExistence type="predicted"/>